<feature type="compositionally biased region" description="Polar residues" evidence="1">
    <location>
        <begin position="17"/>
        <end position="54"/>
    </location>
</feature>
<keyword evidence="3" id="KW-1185">Reference proteome</keyword>
<accession>A0A9P6FV63</accession>
<feature type="compositionally biased region" description="Polar residues" evidence="1">
    <location>
        <begin position="1"/>
        <end position="10"/>
    </location>
</feature>
<evidence type="ECO:0000313" key="3">
    <source>
        <dbReference type="Proteomes" id="UP000780801"/>
    </source>
</evidence>
<sequence length="61" mass="6411">MRSDCQNLTNESEDLRNATSGVSSNDRSGETGLNTPNIHVNTESSRVSGSNLSDATVAPDT</sequence>
<gene>
    <name evidence="2" type="ORF">BGW38_000765</name>
</gene>
<name>A0A9P6FV63_9FUNG</name>
<dbReference type="Proteomes" id="UP000780801">
    <property type="component" value="Unassembled WGS sequence"/>
</dbReference>
<feature type="non-terminal residue" evidence="2">
    <location>
        <position position="61"/>
    </location>
</feature>
<protein>
    <submittedName>
        <fullName evidence="2">Uncharacterized protein</fullName>
    </submittedName>
</protein>
<proteinExistence type="predicted"/>
<dbReference type="EMBL" id="JAABOA010001221">
    <property type="protein sequence ID" value="KAF9582019.1"/>
    <property type="molecule type" value="Genomic_DNA"/>
</dbReference>
<evidence type="ECO:0000313" key="2">
    <source>
        <dbReference type="EMBL" id="KAF9582019.1"/>
    </source>
</evidence>
<organism evidence="2 3">
    <name type="scientific">Lunasporangiospora selenospora</name>
    <dbReference type="NCBI Taxonomy" id="979761"/>
    <lineage>
        <taxon>Eukaryota</taxon>
        <taxon>Fungi</taxon>
        <taxon>Fungi incertae sedis</taxon>
        <taxon>Mucoromycota</taxon>
        <taxon>Mortierellomycotina</taxon>
        <taxon>Mortierellomycetes</taxon>
        <taxon>Mortierellales</taxon>
        <taxon>Mortierellaceae</taxon>
        <taxon>Lunasporangiospora</taxon>
    </lineage>
</organism>
<comment type="caution">
    <text evidence="2">The sequence shown here is derived from an EMBL/GenBank/DDBJ whole genome shotgun (WGS) entry which is preliminary data.</text>
</comment>
<feature type="region of interest" description="Disordered" evidence="1">
    <location>
        <begin position="1"/>
        <end position="61"/>
    </location>
</feature>
<dbReference type="AlphaFoldDB" id="A0A9P6FV63"/>
<reference evidence="2" key="1">
    <citation type="journal article" date="2020" name="Fungal Divers.">
        <title>Resolving the Mortierellaceae phylogeny through synthesis of multi-gene phylogenetics and phylogenomics.</title>
        <authorList>
            <person name="Vandepol N."/>
            <person name="Liber J."/>
            <person name="Desiro A."/>
            <person name="Na H."/>
            <person name="Kennedy M."/>
            <person name="Barry K."/>
            <person name="Grigoriev I.V."/>
            <person name="Miller A.N."/>
            <person name="O'Donnell K."/>
            <person name="Stajich J.E."/>
            <person name="Bonito G."/>
        </authorList>
    </citation>
    <scope>NUCLEOTIDE SEQUENCE</scope>
    <source>
        <strain evidence="2">KOD1015</strain>
    </source>
</reference>
<evidence type="ECO:0000256" key="1">
    <source>
        <dbReference type="SAM" id="MobiDB-lite"/>
    </source>
</evidence>